<dbReference type="AlphaFoldDB" id="A0A6N9YQP0"/>
<dbReference type="EMBL" id="JAAGOB010000009">
    <property type="protein sequence ID" value="NED97139.1"/>
    <property type="molecule type" value="Genomic_DNA"/>
</dbReference>
<proteinExistence type="predicted"/>
<keyword evidence="3" id="KW-1185">Reference proteome</keyword>
<sequence>MNRVHAGAVITPADADRRTRRATRKSARALVRQHRDAEQAQRRGPSDDEPGSDPAPTDEPSSAAAGRSWLALRLQAHRATTAALAVVYPFLADGGLGARGIYIGRDLLSGGSFCFDPWQLYEARAVTNPNVLLAGVIGQGKSSLAKAIAWRSVVFGRRTYVPGDIKGEWTPVVEAAGGSVIRLGPGRSTRLNPLDEGARPGNISDAQWRTLVQTRRRQLLRAITETVLDGPLAPTEHTALTTALSIAEQSTATPTLPDVVQHLLAPSPLAADMSADDVAALRDDGRRAGHALRRLIHGDLAGLFDGPSTTVFDPSRPMISLDLSAFGENSEALPVIMTCASSWMEGALQDSRHGRRWIIYDEAWRLMAVTALLRRMQAQWKLSRAFGIANMAVIHRLSDLDAIGADGSEARALAAGLLADCSTRISYRQESDQVANSANLLGLTSTQRDLLTDLGVGEGLWRIGQRAYVVAHHLSGIETALFDTDARMKAHPQ</sequence>
<evidence type="ECO:0000256" key="1">
    <source>
        <dbReference type="SAM" id="MobiDB-lite"/>
    </source>
</evidence>
<protein>
    <submittedName>
        <fullName evidence="2">ATP-binding protein</fullName>
    </submittedName>
</protein>
<reference evidence="2 3" key="1">
    <citation type="submission" date="2020-02" db="EMBL/GenBank/DDBJ databases">
        <authorList>
            <person name="Li X.-J."/>
            <person name="Feng X.-M."/>
        </authorList>
    </citation>
    <scope>NUCLEOTIDE SEQUENCE [LARGE SCALE GENOMIC DNA]</scope>
    <source>
        <strain evidence="2 3">CGMCC 4.7225</strain>
    </source>
</reference>
<gene>
    <name evidence="2" type="ORF">G1H11_17715</name>
</gene>
<keyword evidence="2" id="KW-0547">Nucleotide-binding</keyword>
<dbReference type="Gene3D" id="3.40.50.300">
    <property type="entry name" value="P-loop containing nucleotide triphosphate hydrolases"/>
    <property type="match status" value="2"/>
</dbReference>
<feature type="region of interest" description="Disordered" evidence="1">
    <location>
        <begin position="1"/>
        <end position="62"/>
    </location>
</feature>
<dbReference type="InterPro" id="IPR027417">
    <property type="entry name" value="P-loop_NTPase"/>
</dbReference>
<dbReference type="RefSeq" id="WP_163819908.1">
    <property type="nucleotide sequence ID" value="NZ_JAAGOB010000009.1"/>
</dbReference>
<comment type="caution">
    <text evidence="2">The sequence shown here is derived from an EMBL/GenBank/DDBJ whole genome shotgun (WGS) entry which is preliminary data.</text>
</comment>
<evidence type="ECO:0000313" key="2">
    <source>
        <dbReference type="EMBL" id="NED97139.1"/>
    </source>
</evidence>
<keyword evidence="2" id="KW-0067">ATP-binding</keyword>
<organism evidence="2 3">
    <name type="scientific">Phytoactinopolyspora alkaliphila</name>
    <dbReference type="NCBI Taxonomy" id="1783498"/>
    <lineage>
        <taxon>Bacteria</taxon>
        <taxon>Bacillati</taxon>
        <taxon>Actinomycetota</taxon>
        <taxon>Actinomycetes</taxon>
        <taxon>Jiangellales</taxon>
        <taxon>Jiangellaceae</taxon>
        <taxon>Phytoactinopolyspora</taxon>
    </lineage>
</organism>
<feature type="compositionally biased region" description="Basic and acidic residues" evidence="1">
    <location>
        <begin position="33"/>
        <end position="46"/>
    </location>
</feature>
<dbReference type="Proteomes" id="UP000469185">
    <property type="component" value="Unassembled WGS sequence"/>
</dbReference>
<accession>A0A6N9YQP0</accession>
<feature type="compositionally biased region" description="Basic residues" evidence="1">
    <location>
        <begin position="18"/>
        <end position="27"/>
    </location>
</feature>
<evidence type="ECO:0000313" key="3">
    <source>
        <dbReference type="Proteomes" id="UP000469185"/>
    </source>
</evidence>
<dbReference type="GO" id="GO:0005524">
    <property type="term" value="F:ATP binding"/>
    <property type="evidence" value="ECO:0007669"/>
    <property type="project" value="UniProtKB-KW"/>
</dbReference>
<dbReference type="SUPFAM" id="SSF52540">
    <property type="entry name" value="P-loop containing nucleoside triphosphate hydrolases"/>
    <property type="match status" value="1"/>
</dbReference>
<name>A0A6N9YQP0_9ACTN</name>